<evidence type="ECO:0000313" key="1">
    <source>
        <dbReference type="EMBL" id="MBB1160902.1"/>
    </source>
</evidence>
<proteinExistence type="predicted"/>
<dbReference type="RefSeq" id="WP_182661256.1">
    <property type="nucleotide sequence ID" value="NZ_JACIVI010000001.1"/>
</dbReference>
<gene>
    <name evidence="1" type="ORF">H4F90_02775</name>
</gene>
<keyword evidence="2" id="KW-1185">Reference proteome</keyword>
<evidence type="ECO:0000313" key="2">
    <source>
        <dbReference type="Proteomes" id="UP000586093"/>
    </source>
</evidence>
<dbReference type="Pfam" id="PF08843">
    <property type="entry name" value="AbiEii"/>
    <property type="match status" value="1"/>
</dbReference>
<organism evidence="1 2">
    <name type="scientific">Aquariibacter albus</name>
    <dbReference type="NCBI Taxonomy" id="2759899"/>
    <lineage>
        <taxon>Bacteria</taxon>
        <taxon>Pseudomonadati</taxon>
        <taxon>Pseudomonadota</taxon>
        <taxon>Betaproteobacteria</taxon>
        <taxon>Burkholderiales</taxon>
        <taxon>Sphaerotilaceae</taxon>
        <taxon>Aquariibacter</taxon>
    </lineage>
</organism>
<dbReference type="InterPro" id="IPR014942">
    <property type="entry name" value="AbiEii"/>
</dbReference>
<protein>
    <submittedName>
        <fullName evidence="1">Nucleotidyl transferase AbiEii/AbiGii toxin family protein</fullName>
    </submittedName>
</protein>
<comment type="caution">
    <text evidence="1">The sequence shown here is derived from an EMBL/GenBank/DDBJ whole genome shotgun (WGS) entry which is preliminary data.</text>
</comment>
<sequence>MSADRSASVLARLLNRSRSTGESYNLLLSRFAIERLLYRMSVSPHAGSFVLKGALLFALWYDTPHRPTKDADLLGFGADDADTLRSTFTAICAIDADDGVRYDTSGMRIAPIREDNVYGGLRLNIPASIGSARLPVQVDIGFGDAITPAPESVTYPTLLDDLAAPSLRAYPVYTVIAEKLHAMVVLGMNNSRMKDFFDLAVIARTSELDGATLASAIRATFARRNTPVPTSVPAALTAEFSSNPIKAQQWRAFVTKAGLQWTSLHTEIETLVVFLVPALLACSLGDDFKPTWNPSTRDWVGAEANDSQA</sequence>
<accession>A0A839HJ33</accession>
<dbReference type="Proteomes" id="UP000586093">
    <property type="component" value="Unassembled WGS sequence"/>
</dbReference>
<dbReference type="AlphaFoldDB" id="A0A839HJ33"/>
<dbReference type="EMBL" id="JACIVI010000001">
    <property type="protein sequence ID" value="MBB1160902.1"/>
    <property type="molecule type" value="Genomic_DNA"/>
</dbReference>
<reference evidence="1 2" key="1">
    <citation type="submission" date="2020-08" db="EMBL/GenBank/DDBJ databases">
        <title>Aquariorum lacteus gen. nov., sp. nov., a new member of the family Comamonadaceae, isolated from freshwater aquarium.</title>
        <authorList>
            <person name="Chun S.-J."/>
        </authorList>
    </citation>
    <scope>NUCLEOTIDE SEQUENCE [LARGE SCALE GENOMIC DNA]</scope>
    <source>
        <strain evidence="1 2">SJAQ100</strain>
    </source>
</reference>
<dbReference type="GO" id="GO:0016740">
    <property type="term" value="F:transferase activity"/>
    <property type="evidence" value="ECO:0007669"/>
    <property type="project" value="UniProtKB-KW"/>
</dbReference>
<name>A0A839HJ33_9BURK</name>
<keyword evidence="1" id="KW-0808">Transferase</keyword>